<sequence>MTVMRWFAMQESGVLLGHFEPVEADLLGLAITQLLEMLNAGSADPELAASDAVFARLLPDAYRDDDEAAAEFRRFTAPGLLERKAQNAQIVRDSLGVSETSEADATGPGAASASGANPDTDTNTDDRQPITIPLDPDTVQAWLRSLTDLRLTLADRLQISPDGDVHLTTEDMPFLRELYEWLGMLQEELVYVIDV</sequence>
<keyword evidence="3" id="KW-1185">Reference proteome</keyword>
<dbReference type="Proteomes" id="UP000297983">
    <property type="component" value="Unassembled WGS sequence"/>
</dbReference>
<dbReference type="EMBL" id="SOHL01000027">
    <property type="protein sequence ID" value="TFD68349.1"/>
    <property type="molecule type" value="Genomic_DNA"/>
</dbReference>
<organism evidence="2 3">
    <name type="scientific">Cryobacterium gelidum</name>
    <dbReference type="NCBI Taxonomy" id="1259164"/>
    <lineage>
        <taxon>Bacteria</taxon>
        <taxon>Bacillati</taxon>
        <taxon>Actinomycetota</taxon>
        <taxon>Actinomycetes</taxon>
        <taxon>Micrococcales</taxon>
        <taxon>Microbacteriaceae</taxon>
        <taxon>Cryobacterium</taxon>
    </lineage>
</organism>
<comment type="caution">
    <text evidence="2">The sequence shown here is derived from an EMBL/GenBank/DDBJ whole genome shotgun (WGS) entry which is preliminary data.</text>
</comment>
<dbReference type="Pfam" id="PF09438">
    <property type="entry name" value="DUF2017"/>
    <property type="match status" value="1"/>
</dbReference>
<dbReference type="InterPro" id="IPR018561">
    <property type="entry name" value="AosR"/>
</dbReference>
<evidence type="ECO:0000256" key="1">
    <source>
        <dbReference type="SAM" id="MobiDB-lite"/>
    </source>
</evidence>
<proteinExistence type="predicted"/>
<accession>A0A4R9ARX0</accession>
<dbReference type="RefSeq" id="WP_134552855.1">
    <property type="nucleotide sequence ID" value="NZ_SOHL01000027.1"/>
</dbReference>
<protein>
    <submittedName>
        <fullName evidence="2">DUF2017 family protein</fullName>
    </submittedName>
</protein>
<evidence type="ECO:0000313" key="2">
    <source>
        <dbReference type="EMBL" id="TFD68349.1"/>
    </source>
</evidence>
<gene>
    <name evidence="2" type="ORF">E3T50_14510</name>
</gene>
<dbReference type="AlphaFoldDB" id="A0A4R9ARX0"/>
<name>A0A4R9ARX0_9MICO</name>
<feature type="region of interest" description="Disordered" evidence="1">
    <location>
        <begin position="96"/>
        <end position="133"/>
    </location>
</feature>
<feature type="compositionally biased region" description="Low complexity" evidence="1">
    <location>
        <begin position="103"/>
        <end position="119"/>
    </location>
</feature>
<evidence type="ECO:0000313" key="3">
    <source>
        <dbReference type="Proteomes" id="UP000297983"/>
    </source>
</evidence>
<reference evidence="2 3" key="1">
    <citation type="submission" date="2019-03" db="EMBL/GenBank/DDBJ databases">
        <title>Genomics of glacier-inhabiting Cryobacterium strains.</title>
        <authorList>
            <person name="Liu Q."/>
            <person name="Xin Y.-H."/>
        </authorList>
    </citation>
    <scope>NUCLEOTIDE SEQUENCE [LARGE SCALE GENOMIC DNA]</scope>
    <source>
        <strain evidence="2 3">Hz16</strain>
    </source>
</reference>